<dbReference type="Proteomes" id="UP000838763">
    <property type="component" value="Unassembled WGS sequence"/>
</dbReference>
<dbReference type="InterPro" id="IPR018793">
    <property type="entry name" value="Cyt_c_oxidase_assmbl_Pet191"/>
</dbReference>
<evidence type="ECO:0000313" key="2">
    <source>
        <dbReference type="Proteomes" id="UP000838763"/>
    </source>
</evidence>
<accession>A0A9P1GVN1</accession>
<keyword evidence="2" id="KW-1185">Reference proteome</keyword>
<sequence>MERLWRNVYRNQNASWFTEIPLPTAYVPRSSIPSPKCLQLKRGFAECRRGLVDMRKRFRGNVPVSYQAIQKADEEGKGYQLYAGKTAFGGGVKYTNGDEQEQDWRELANEKYRAELAAKKDGPPKA</sequence>
<evidence type="ECO:0000313" key="1">
    <source>
        <dbReference type="EMBL" id="CAI4210805.1"/>
    </source>
</evidence>
<comment type="caution">
    <text evidence="1">The sequence shown here is derived from an EMBL/GenBank/DDBJ whole genome shotgun (WGS) entry which is preliminary data.</text>
</comment>
<proteinExistence type="predicted"/>
<dbReference type="AlphaFoldDB" id="A0A9P1GVN1"/>
<dbReference type="Pfam" id="PF10203">
    <property type="entry name" value="Pet191_N"/>
    <property type="match status" value="1"/>
</dbReference>
<reference evidence="1" key="1">
    <citation type="submission" date="2022-11" db="EMBL/GenBank/DDBJ databases">
        <authorList>
            <person name="Scott C."/>
            <person name="Bruce N."/>
        </authorList>
    </citation>
    <scope>NUCLEOTIDE SEQUENCE</scope>
</reference>
<protein>
    <submittedName>
        <fullName evidence="1">Uncharacterized protein</fullName>
    </submittedName>
</protein>
<dbReference type="OrthoDB" id="282149at2759"/>
<name>A0A9P1GVN1_9PEZI</name>
<gene>
    <name evidence="1" type="ORF">PPNO1_LOCUS605</name>
</gene>
<organism evidence="1 2">
    <name type="scientific">Parascedosporium putredinis</name>
    <dbReference type="NCBI Taxonomy" id="1442378"/>
    <lineage>
        <taxon>Eukaryota</taxon>
        <taxon>Fungi</taxon>
        <taxon>Dikarya</taxon>
        <taxon>Ascomycota</taxon>
        <taxon>Pezizomycotina</taxon>
        <taxon>Sordariomycetes</taxon>
        <taxon>Hypocreomycetidae</taxon>
        <taxon>Microascales</taxon>
        <taxon>Microascaceae</taxon>
        <taxon>Parascedosporium</taxon>
    </lineage>
</organism>
<dbReference type="EMBL" id="CALLCH030000001">
    <property type="protein sequence ID" value="CAI4210805.1"/>
    <property type="molecule type" value="Genomic_DNA"/>
</dbReference>